<dbReference type="InterPro" id="IPR006001">
    <property type="entry name" value="Therm_gnt_kin"/>
</dbReference>
<sequence>MQKVSLPTLFLVMGVSGCGKTTVGQKLAEELHIPFLDADDFHGEANRAKMANGIPLTDEDRIPWMQRIHEEVRRHFAAGESVVLACSALRESYRSILCAGTNCIIIWLDPREEILARRLAERTGHFMPASLLASQLETLEAPKNAIRIRGDLEIDEILREIKSHISPTPEDQPPSSSDPAN</sequence>
<gene>
    <name evidence="11" type="ORF">H5P30_13095</name>
</gene>
<evidence type="ECO:0000256" key="7">
    <source>
        <dbReference type="ARBA" id="ARBA00022840"/>
    </source>
</evidence>
<organism evidence="11 12">
    <name type="scientific">Puniceicoccus vermicola</name>
    <dbReference type="NCBI Taxonomy" id="388746"/>
    <lineage>
        <taxon>Bacteria</taxon>
        <taxon>Pseudomonadati</taxon>
        <taxon>Verrucomicrobiota</taxon>
        <taxon>Opitutia</taxon>
        <taxon>Puniceicoccales</taxon>
        <taxon>Puniceicoccaceae</taxon>
        <taxon>Puniceicoccus</taxon>
    </lineage>
</organism>
<dbReference type="NCBIfam" id="TIGR01313">
    <property type="entry name" value="therm_gnt_kin"/>
    <property type="match status" value="1"/>
</dbReference>
<evidence type="ECO:0000256" key="5">
    <source>
        <dbReference type="ARBA" id="ARBA00022741"/>
    </source>
</evidence>
<dbReference type="GO" id="GO:0046316">
    <property type="term" value="F:gluconokinase activity"/>
    <property type="evidence" value="ECO:0007669"/>
    <property type="project" value="UniProtKB-EC"/>
</dbReference>
<evidence type="ECO:0000256" key="9">
    <source>
        <dbReference type="ARBA" id="ARBA00048090"/>
    </source>
</evidence>
<dbReference type="PROSITE" id="PS51257">
    <property type="entry name" value="PROKAR_LIPOPROTEIN"/>
    <property type="match status" value="1"/>
</dbReference>
<dbReference type="EC" id="2.7.1.12" evidence="3 10"/>
<reference evidence="11 12" key="1">
    <citation type="submission" date="2020-07" db="EMBL/GenBank/DDBJ databases">
        <authorList>
            <person name="Feng X."/>
        </authorList>
    </citation>
    <scope>NUCLEOTIDE SEQUENCE [LARGE SCALE GENOMIC DNA]</scope>
    <source>
        <strain evidence="11 12">JCM14086</strain>
    </source>
</reference>
<proteinExistence type="inferred from homology"/>
<dbReference type="EMBL" id="JACHVA010000101">
    <property type="protein sequence ID" value="MBC2602713.1"/>
    <property type="molecule type" value="Genomic_DNA"/>
</dbReference>
<comment type="similarity">
    <text evidence="2 10">Belongs to the gluconokinase GntK/GntV family.</text>
</comment>
<dbReference type="PANTHER" id="PTHR43442">
    <property type="entry name" value="GLUCONOKINASE-RELATED"/>
    <property type="match status" value="1"/>
</dbReference>
<dbReference type="InterPro" id="IPR027417">
    <property type="entry name" value="P-loop_NTPase"/>
</dbReference>
<evidence type="ECO:0000256" key="4">
    <source>
        <dbReference type="ARBA" id="ARBA00022679"/>
    </source>
</evidence>
<comment type="catalytic activity">
    <reaction evidence="9 10">
        <text>D-gluconate + ATP = 6-phospho-D-gluconate + ADP + H(+)</text>
        <dbReference type="Rhea" id="RHEA:19433"/>
        <dbReference type="ChEBI" id="CHEBI:15378"/>
        <dbReference type="ChEBI" id="CHEBI:18391"/>
        <dbReference type="ChEBI" id="CHEBI:30616"/>
        <dbReference type="ChEBI" id="CHEBI:58759"/>
        <dbReference type="ChEBI" id="CHEBI:456216"/>
        <dbReference type="EC" id="2.7.1.12"/>
    </reaction>
</comment>
<evidence type="ECO:0000313" key="11">
    <source>
        <dbReference type="EMBL" id="MBC2602713.1"/>
    </source>
</evidence>
<dbReference type="FunFam" id="3.40.50.300:FF:000522">
    <property type="entry name" value="Gluconokinase"/>
    <property type="match status" value="1"/>
</dbReference>
<name>A0A7X1B1B4_9BACT</name>
<evidence type="ECO:0000256" key="3">
    <source>
        <dbReference type="ARBA" id="ARBA00012054"/>
    </source>
</evidence>
<dbReference type="GO" id="GO:0005524">
    <property type="term" value="F:ATP binding"/>
    <property type="evidence" value="ECO:0007669"/>
    <property type="project" value="UniProtKB-KW"/>
</dbReference>
<evidence type="ECO:0000256" key="2">
    <source>
        <dbReference type="ARBA" id="ARBA00008420"/>
    </source>
</evidence>
<protein>
    <recommendedName>
        <fullName evidence="3 10">Gluconokinase</fullName>
        <ecNumber evidence="3 10">2.7.1.12</ecNumber>
    </recommendedName>
</protein>
<keyword evidence="5 10" id="KW-0547">Nucleotide-binding</keyword>
<evidence type="ECO:0000256" key="1">
    <source>
        <dbReference type="ARBA" id="ARBA00004761"/>
    </source>
</evidence>
<evidence type="ECO:0000256" key="10">
    <source>
        <dbReference type="RuleBase" id="RU363066"/>
    </source>
</evidence>
<evidence type="ECO:0000256" key="8">
    <source>
        <dbReference type="ARBA" id="ARBA00023064"/>
    </source>
</evidence>
<keyword evidence="8" id="KW-0311">Gluconate utilization</keyword>
<accession>A0A7X1B1B4</accession>
<dbReference type="GO" id="GO:0005737">
    <property type="term" value="C:cytoplasm"/>
    <property type="evidence" value="ECO:0007669"/>
    <property type="project" value="TreeGrafter"/>
</dbReference>
<dbReference type="PANTHER" id="PTHR43442:SF3">
    <property type="entry name" value="GLUCONOKINASE-RELATED"/>
    <property type="match status" value="1"/>
</dbReference>
<keyword evidence="7 10" id="KW-0067">ATP-binding</keyword>
<dbReference type="SUPFAM" id="SSF52540">
    <property type="entry name" value="P-loop containing nucleoside triphosphate hydrolases"/>
    <property type="match status" value="1"/>
</dbReference>
<dbReference type="Pfam" id="PF13671">
    <property type="entry name" value="AAA_33"/>
    <property type="match status" value="1"/>
</dbReference>
<comment type="pathway">
    <text evidence="1">Carbohydrate acid metabolism.</text>
</comment>
<dbReference type="CDD" id="cd02021">
    <property type="entry name" value="GntK"/>
    <property type="match status" value="1"/>
</dbReference>
<dbReference type="AlphaFoldDB" id="A0A7X1B1B4"/>
<keyword evidence="12" id="KW-1185">Reference proteome</keyword>
<dbReference type="GO" id="GO:0019521">
    <property type="term" value="P:D-gluconate metabolic process"/>
    <property type="evidence" value="ECO:0007669"/>
    <property type="project" value="UniProtKB-KW"/>
</dbReference>
<evidence type="ECO:0000313" key="12">
    <source>
        <dbReference type="Proteomes" id="UP000525652"/>
    </source>
</evidence>
<evidence type="ECO:0000256" key="6">
    <source>
        <dbReference type="ARBA" id="ARBA00022777"/>
    </source>
</evidence>
<dbReference type="Proteomes" id="UP000525652">
    <property type="component" value="Unassembled WGS sequence"/>
</dbReference>
<dbReference type="Gene3D" id="3.40.50.300">
    <property type="entry name" value="P-loop containing nucleotide triphosphate hydrolases"/>
    <property type="match status" value="1"/>
</dbReference>
<keyword evidence="6 10" id="KW-0418">Kinase</keyword>
<dbReference type="RefSeq" id="WP_185693379.1">
    <property type="nucleotide sequence ID" value="NZ_JACHVA010000101.1"/>
</dbReference>
<keyword evidence="4 10" id="KW-0808">Transferase</keyword>
<comment type="caution">
    <text evidence="11">The sequence shown here is derived from an EMBL/GenBank/DDBJ whole genome shotgun (WGS) entry which is preliminary data.</text>
</comment>